<sequence length="80" mass="9064">PLPLTPPAIPFTHPCNSPSRPLLFPTRPERQKLLAQGIAWVFMSARLAPCRGKSFICRPESQALLVDSSFSFFMLRYACW</sequence>
<accession>A0AA92UKY2</accession>
<proteinExistence type="predicted"/>
<organism evidence="1 2">
    <name type="scientific">Segatella copri</name>
    <dbReference type="NCBI Taxonomy" id="165179"/>
    <lineage>
        <taxon>Bacteria</taxon>
        <taxon>Pseudomonadati</taxon>
        <taxon>Bacteroidota</taxon>
        <taxon>Bacteroidia</taxon>
        <taxon>Bacteroidales</taxon>
        <taxon>Prevotellaceae</taxon>
        <taxon>Segatella</taxon>
    </lineage>
</organism>
<feature type="non-terminal residue" evidence="1">
    <location>
        <position position="1"/>
    </location>
</feature>
<comment type="caution">
    <text evidence="1">The sequence shown here is derived from an EMBL/GenBank/DDBJ whole genome shotgun (WGS) entry which is preliminary data.</text>
</comment>
<dbReference type="EMBL" id="QSCI01000119">
    <property type="protein sequence ID" value="RGX89353.1"/>
    <property type="molecule type" value="Genomic_DNA"/>
</dbReference>
<name>A0AA92UKY2_9BACT</name>
<gene>
    <name evidence="1" type="ORF">DXA63_15170</name>
</gene>
<evidence type="ECO:0000313" key="2">
    <source>
        <dbReference type="Proteomes" id="UP000285604"/>
    </source>
</evidence>
<dbReference type="AlphaFoldDB" id="A0AA92UKY2"/>
<evidence type="ECO:0000313" key="1">
    <source>
        <dbReference type="EMBL" id="RGX89353.1"/>
    </source>
</evidence>
<dbReference type="Proteomes" id="UP000285604">
    <property type="component" value="Unassembled WGS sequence"/>
</dbReference>
<reference evidence="1 2" key="1">
    <citation type="submission" date="2018-08" db="EMBL/GenBank/DDBJ databases">
        <title>A genome reference for cultivated species of the human gut microbiota.</title>
        <authorList>
            <person name="Zou Y."/>
            <person name="Xue W."/>
            <person name="Luo G."/>
        </authorList>
    </citation>
    <scope>NUCLEOTIDE SEQUENCE [LARGE SCALE GENOMIC DNA]</scope>
    <source>
        <strain evidence="1 2">OF03-3</strain>
    </source>
</reference>
<protein>
    <submittedName>
        <fullName evidence="1">Uncharacterized protein</fullName>
    </submittedName>
</protein>